<sequence length="236" mass="26353">MLGVLKYDSSWRAASESNRLQTSGPERERVELMLSLRSWWKTLAELRWYLVASVLLFAVGYMLGNRLEGLQDFVTGQLAGLGQVKEQLMKSENQELSFFVFIFYNNAIKAVIIMFAGFLFGLLPAFFLVVNGMVIGFLLRMMELMGQNITENAVKGLLPHGILEIPAILIAAAYGLKFGVLVMQKLFGSRLRRSNISLVEWAKRTGAGAVWVTVVLLIAALIESTVTFRLMSHNIG</sequence>
<feature type="transmembrane region" description="Helical" evidence="1">
    <location>
        <begin position="207"/>
        <end position="231"/>
    </location>
</feature>
<protein>
    <submittedName>
        <fullName evidence="2">Stage II sporulation protein M</fullName>
    </submittedName>
</protein>
<dbReference type="PANTHER" id="PTHR35337">
    <property type="entry name" value="SLR1478 PROTEIN"/>
    <property type="match status" value="1"/>
</dbReference>
<name>A0ABM9FUP4_9BACL</name>
<evidence type="ECO:0000313" key="3">
    <source>
        <dbReference type="Proteomes" id="UP001154322"/>
    </source>
</evidence>
<keyword evidence="1" id="KW-1133">Transmembrane helix</keyword>
<dbReference type="EMBL" id="CALYLO010000001">
    <property type="protein sequence ID" value="CAH8242840.1"/>
    <property type="molecule type" value="Genomic_DNA"/>
</dbReference>
<evidence type="ECO:0000313" key="2">
    <source>
        <dbReference type="EMBL" id="CAH8242840.1"/>
    </source>
</evidence>
<dbReference type="Pfam" id="PF01944">
    <property type="entry name" value="SpoIIM"/>
    <property type="match status" value="1"/>
</dbReference>
<evidence type="ECO:0000256" key="1">
    <source>
        <dbReference type="SAM" id="Phobius"/>
    </source>
</evidence>
<keyword evidence="1" id="KW-0472">Membrane</keyword>
<keyword evidence="1" id="KW-0812">Transmembrane</keyword>
<comment type="caution">
    <text evidence="2">The sequence shown here is derived from an EMBL/GenBank/DDBJ whole genome shotgun (WGS) entry which is preliminary data.</text>
</comment>
<organism evidence="2 3">
    <name type="scientific">Paenibacillus melissococcoides</name>
    <dbReference type="NCBI Taxonomy" id="2912268"/>
    <lineage>
        <taxon>Bacteria</taxon>
        <taxon>Bacillati</taxon>
        <taxon>Bacillota</taxon>
        <taxon>Bacilli</taxon>
        <taxon>Bacillales</taxon>
        <taxon>Paenibacillaceae</taxon>
        <taxon>Paenibacillus</taxon>
    </lineage>
</organism>
<gene>
    <name evidence="2" type="ORF">WJ0W_000023</name>
</gene>
<dbReference type="Proteomes" id="UP001154322">
    <property type="component" value="Unassembled WGS sequence"/>
</dbReference>
<feature type="transmembrane region" description="Helical" evidence="1">
    <location>
        <begin position="162"/>
        <end position="187"/>
    </location>
</feature>
<dbReference type="InterPro" id="IPR002798">
    <property type="entry name" value="SpoIIM-like"/>
</dbReference>
<dbReference type="PANTHER" id="PTHR35337:SF1">
    <property type="entry name" value="SLR1478 PROTEIN"/>
    <property type="match status" value="1"/>
</dbReference>
<feature type="transmembrane region" description="Helical" evidence="1">
    <location>
        <begin position="96"/>
        <end position="116"/>
    </location>
</feature>
<feature type="transmembrane region" description="Helical" evidence="1">
    <location>
        <begin position="122"/>
        <end position="141"/>
    </location>
</feature>
<keyword evidence="3" id="KW-1185">Reference proteome</keyword>
<proteinExistence type="predicted"/>
<feature type="transmembrane region" description="Helical" evidence="1">
    <location>
        <begin position="46"/>
        <end position="64"/>
    </location>
</feature>
<reference evidence="2" key="1">
    <citation type="submission" date="2022-06" db="EMBL/GenBank/DDBJ databases">
        <authorList>
            <person name="Dietemann V."/>
            <person name="Ory F."/>
            <person name="Dainat B."/>
            <person name="Oberhansli S."/>
        </authorList>
    </citation>
    <scope>NUCLEOTIDE SEQUENCE</scope>
    <source>
        <strain evidence="2">Ena-SAMPLE-TAB-26-04-2022-14:26:32:270-5432</strain>
    </source>
</reference>
<accession>A0ABM9FUP4</accession>